<dbReference type="EMBL" id="CM008051">
    <property type="protein sequence ID" value="PAN36231.1"/>
    <property type="molecule type" value="Genomic_DNA"/>
</dbReference>
<name>A0A2S3I418_9POAL</name>
<organism evidence="2">
    <name type="scientific">Panicum hallii</name>
    <dbReference type="NCBI Taxonomy" id="206008"/>
    <lineage>
        <taxon>Eukaryota</taxon>
        <taxon>Viridiplantae</taxon>
        <taxon>Streptophyta</taxon>
        <taxon>Embryophyta</taxon>
        <taxon>Tracheophyta</taxon>
        <taxon>Spermatophyta</taxon>
        <taxon>Magnoliopsida</taxon>
        <taxon>Liliopsida</taxon>
        <taxon>Poales</taxon>
        <taxon>Poaceae</taxon>
        <taxon>PACMAD clade</taxon>
        <taxon>Panicoideae</taxon>
        <taxon>Panicodae</taxon>
        <taxon>Paniceae</taxon>
        <taxon>Panicinae</taxon>
        <taxon>Panicum</taxon>
        <taxon>Panicum sect. Panicum</taxon>
    </lineage>
</organism>
<evidence type="ECO:0000256" key="1">
    <source>
        <dbReference type="SAM" id="MobiDB-lite"/>
    </source>
</evidence>
<feature type="compositionally biased region" description="Low complexity" evidence="1">
    <location>
        <begin position="50"/>
        <end position="63"/>
    </location>
</feature>
<accession>A0A2S3I418</accession>
<dbReference type="Gramene" id="PAN36231">
    <property type="protein sequence ID" value="PAN36231"/>
    <property type="gene ID" value="PAHAL_6G261700"/>
</dbReference>
<dbReference type="AlphaFoldDB" id="A0A2S3I418"/>
<evidence type="ECO:0000313" key="2">
    <source>
        <dbReference type="EMBL" id="PAN36231.1"/>
    </source>
</evidence>
<feature type="compositionally biased region" description="Basic residues" evidence="1">
    <location>
        <begin position="113"/>
        <end position="136"/>
    </location>
</feature>
<sequence length="216" mass="23858">MGRAGRSRPPPARLDPLLLCSPASGLAVVEVLRVADGVVPESLRRGGLERPAVAAQQAPRPGAHLVEDVPPRAAAVAPAQRGGLVVAHLQPARERRAPRHHPPEPPLPPPPQRARRRQRLHGRHRPRATERRRRQRRPEVRRQGRHAPAQTDPAAGPSRGRGGGGHGELLVLAPPRLDRLQDRVGRHCPATTVGGRERERERERDLWMRRLSARPP</sequence>
<feature type="compositionally biased region" description="Basic and acidic residues" evidence="1">
    <location>
        <begin position="195"/>
        <end position="208"/>
    </location>
</feature>
<reference evidence="2" key="1">
    <citation type="submission" date="2018-04" db="EMBL/GenBank/DDBJ databases">
        <title>WGS assembly of Panicum hallii.</title>
        <authorList>
            <person name="Lovell J."/>
            <person name="Jenkins J."/>
            <person name="Lowry D."/>
            <person name="Mamidi S."/>
            <person name="Sreedasyam A."/>
            <person name="Weng X."/>
            <person name="Barry K."/>
            <person name="Bonette J."/>
            <person name="Campitelli B."/>
            <person name="Daum C."/>
            <person name="Gordon S."/>
            <person name="Gould B."/>
            <person name="Lipzen A."/>
            <person name="Macqueen A."/>
            <person name="Palacio-Mejia J."/>
            <person name="Plott C."/>
            <person name="Shakirov E."/>
            <person name="Shu S."/>
            <person name="Yoshinaga Y."/>
            <person name="Zane M."/>
            <person name="Rokhsar D."/>
            <person name="Grimwood J."/>
            <person name="Schmutz J."/>
            <person name="Juenger T."/>
        </authorList>
    </citation>
    <scope>NUCLEOTIDE SEQUENCE [LARGE SCALE GENOMIC DNA]</scope>
    <source>
        <strain evidence="2">FIL2</strain>
    </source>
</reference>
<dbReference type="Proteomes" id="UP000243499">
    <property type="component" value="Chromosome 6"/>
</dbReference>
<feature type="region of interest" description="Disordered" evidence="1">
    <location>
        <begin position="43"/>
        <end position="216"/>
    </location>
</feature>
<proteinExistence type="predicted"/>
<gene>
    <name evidence="2" type="ORF">PAHAL_6G261700</name>
</gene>
<feature type="compositionally biased region" description="Basic and acidic residues" evidence="1">
    <location>
        <begin position="176"/>
        <end position="185"/>
    </location>
</feature>
<protein>
    <submittedName>
        <fullName evidence="2">Uncharacterized protein</fullName>
    </submittedName>
</protein>